<reference evidence="6" key="1">
    <citation type="submission" date="2019-08" db="EMBL/GenBank/DDBJ databases">
        <authorList>
            <person name="Kucharzyk K."/>
            <person name="Murdoch R.W."/>
            <person name="Higgins S."/>
            <person name="Loffler F."/>
        </authorList>
    </citation>
    <scope>NUCLEOTIDE SEQUENCE</scope>
</reference>
<name>A0A645IIY9_9ZZZZ</name>
<keyword evidence="2 5" id="KW-0812">Transmembrane</keyword>
<evidence type="ECO:0000313" key="6">
    <source>
        <dbReference type="EMBL" id="MPN50956.1"/>
    </source>
</evidence>
<protein>
    <recommendedName>
        <fullName evidence="7">Membrane transporter protein</fullName>
    </recommendedName>
</protein>
<keyword evidence="3 5" id="KW-1133">Transmembrane helix</keyword>
<evidence type="ECO:0008006" key="7">
    <source>
        <dbReference type="Google" id="ProtNLM"/>
    </source>
</evidence>
<accession>A0A645IIY9</accession>
<dbReference type="EMBL" id="VSSQ01115584">
    <property type="protein sequence ID" value="MPN50956.1"/>
    <property type="molecule type" value="Genomic_DNA"/>
</dbReference>
<keyword evidence="4 5" id="KW-0472">Membrane</keyword>
<dbReference type="InterPro" id="IPR002781">
    <property type="entry name" value="TM_pro_TauE-like"/>
</dbReference>
<evidence type="ECO:0000256" key="5">
    <source>
        <dbReference type="SAM" id="Phobius"/>
    </source>
</evidence>
<evidence type="ECO:0000256" key="4">
    <source>
        <dbReference type="ARBA" id="ARBA00023136"/>
    </source>
</evidence>
<organism evidence="6">
    <name type="scientific">bioreactor metagenome</name>
    <dbReference type="NCBI Taxonomy" id="1076179"/>
    <lineage>
        <taxon>unclassified sequences</taxon>
        <taxon>metagenomes</taxon>
        <taxon>ecological metagenomes</taxon>
    </lineage>
</organism>
<proteinExistence type="predicted"/>
<gene>
    <name evidence="6" type="ORF">SDC9_198596</name>
</gene>
<evidence type="ECO:0000256" key="1">
    <source>
        <dbReference type="ARBA" id="ARBA00004141"/>
    </source>
</evidence>
<dbReference type="AlphaFoldDB" id="A0A645IIY9"/>
<dbReference type="Pfam" id="PF01925">
    <property type="entry name" value="TauE"/>
    <property type="match status" value="1"/>
</dbReference>
<sequence length="149" mass="16287">MLPVMAVLLLANQNKNKKSVNPSPANTKSKFGPFRFFAFTLIGAYGGFTHAGVGILIIFGSVYLLGLDLIRANGIKQFAVVMYTPLALAVFIWYGQVNWPVAIIYAVGNVTGAVIASKVAVKWGAVFINYIIASAVFIMSFWLIYKQFI</sequence>
<dbReference type="GO" id="GO:0016020">
    <property type="term" value="C:membrane"/>
    <property type="evidence" value="ECO:0007669"/>
    <property type="project" value="UniProtKB-SubCell"/>
</dbReference>
<evidence type="ECO:0000256" key="3">
    <source>
        <dbReference type="ARBA" id="ARBA00022989"/>
    </source>
</evidence>
<feature type="transmembrane region" description="Helical" evidence="5">
    <location>
        <begin position="127"/>
        <end position="145"/>
    </location>
</feature>
<comment type="subcellular location">
    <subcellularLocation>
        <location evidence="1">Membrane</location>
        <topology evidence="1">Multi-pass membrane protein</topology>
    </subcellularLocation>
</comment>
<evidence type="ECO:0000256" key="2">
    <source>
        <dbReference type="ARBA" id="ARBA00022692"/>
    </source>
</evidence>
<comment type="caution">
    <text evidence="6">The sequence shown here is derived from an EMBL/GenBank/DDBJ whole genome shotgun (WGS) entry which is preliminary data.</text>
</comment>
<feature type="transmembrane region" description="Helical" evidence="5">
    <location>
        <begin position="37"/>
        <end position="66"/>
    </location>
</feature>